<organism evidence="1 2">
    <name type="scientific">Methanococcus maripaludis KA1</name>
    <dbReference type="NCBI Taxonomy" id="637914"/>
    <lineage>
        <taxon>Archaea</taxon>
        <taxon>Methanobacteriati</taxon>
        <taxon>Methanobacteriota</taxon>
        <taxon>Methanomada group</taxon>
        <taxon>Methanococci</taxon>
        <taxon>Methanococcales</taxon>
        <taxon>Methanococcaceae</taxon>
        <taxon>Methanococcus</taxon>
    </lineage>
</organism>
<name>A0A2Z5PT35_METMI</name>
<dbReference type="RefSeq" id="WP_146778044.1">
    <property type="nucleotide sequence ID" value="NZ_AP011526.1"/>
</dbReference>
<dbReference type="AlphaFoldDB" id="A0A2Z5PT35"/>
<protein>
    <recommendedName>
        <fullName evidence="3">PIN domain-containing protein</fullName>
    </recommendedName>
</protein>
<gene>
    <name evidence="1" type="ORF">MMKA1_04840</name>
</gene>
<accession>A0A2Z5PT35</accession>
<dbReference type="KEGG" id="mmak:MMKA1_04840"/>
<dbReference type="EMBL" id="AP011526">
    <property type="protein sequence ID" value="BAP60601.1"/>
    <property type="molecule type" value="Genomic_DNA"/>
</dbReference>
<dbReference type="Proteomes" id="UP000264208">
    <property type="component" value="Chromosome"/>
</dbReference>
<evidence type="ECO:0008006" key="3">
    <source>
        <dbReference type="Google" id="ProtNLM"/>
    </source>
</evidence>
<reference evidence="1 2" key="1">
    <citation type="submission" date="2009-06" db="EMBL/GenBank/DDBJ databases">
        <title>Molecular Evidence for Microbiologically Influenced Corrosion from genome of Methanogen.</title>
        <authorList>
            <person name="Ito N."/>
            <person name="Tsurumaru H."/>
            <person name="Shimizu A."/>
            <person name="Harada T."/>
            <person name="Hosoyama A."/>
            <person name="Horikawa H."/>
            <person name="Wakai S."/>
            <person name="Sasaki K."/>
            <person name="Nishijima K."/>
            <person name="Ataku H."/>
            <person name="Yamazaki J."/>
            <person name="Mise M."/>
            <person name="Yamazaki S."/>
            <person name="Tanikawa S."/>
            <person name="Harayama S."/>
            <person name="Fujita N."/>
        </authorList>
    </citation>
    <scope>NUCLEOTIDE SEQUENCE [LARGE SCALE GENOMIC DNA]</scope>
    <source>
        <strain evidence="2">KA1 ( NBRC 102054)</strain>
    </source>
</reference>
<evidence type="ECO:0000313" key="1">
    <source>
        <dbReference type="EMBL" id="BAP60601.1"/>
    </source>
</evidence>
<sequence length="258" mass="30421">MSSNSVNSIVDSNILLGVFNKHDDNNPISEKLISMSKNMFILEDVLKESSNSINMKWGNIIFEILNFYADIDFSLENDIIAQQEDKLLEKLNSEFGPQIAYNKYFIEKSREIRHQCNDYKGMREKLMKLQISIRDIDKFKESLFLKIKRINPDHRTRIFGYTNKEKHFRINYNLIKNCTESIEFPGNNGNYDKKIFQKVMACYPDKYDLPAYFLTEDHAFFKKCIESLDKLAKETDSKFDNLETVLLSEFLKEYSQSN</sequence>
<proteinExistence type="predicted"/>
<dbReference type="GeneID" id="41278903"/>
<evidence type="ECO:0000313" key="2">
    <source>
        <dbReference type="Proteomes" id="UP000264208"/>
    </source>
</evidence>